<name>X0V8Z3_9ZZZZ</name>
<gene>
    <name evidence="2" type="ORF">S01H1_21730</name>
</gene>
<accession>X0V8Z3</accession>
<evidence type="ECO:0000256" key="1">
    <source>
        <dbReference type="SAM" id="Phobius"/>
    </source>
</evidence>
<evidence type="ECO:0000313" key="2">
    <source>
        <dbReference type="EMBL" id="GAF97100.1"/>
    </source>
</evidence>
<keyword evidence="1" id="KW-1133">Transmembrane helix</keyword>
<keyword evidence="1" id="KW-0812">Transmembrane</keyword>
<sequence>MALALALFCSGSFARTAVAQTAEESVEEEVQPVVDVAAVVVDGEDLFFVVGVSAHPAAERAVVIAERIVAVAEAGLSTPSLKVEGTEFGPAIYIDGHYITTVTRVDVEYEGLDAPTLAKRIGERVQEEIEAYRERRSESGLETALLAAVSWTLLFVAFSVALWLATRYLLKRADRRIVSWVQRVEDSTGKIVKTDTIVSTTRATFWALTFFIFV</sequence>
<keyword evidence="1" id="KW-0472">Membrane</keyword>
<reference evidence="2" key="1">
    <citation type="journal article" date="2014" name="Front. Microbiol.">
        <title>High frequency of phylogenetically diverse reductive dehalogenase-homologous genes in deep subseafloor sedimentary metagenomes.</title>
        <authorList>
            <person name="Kawai M."/>
            <person name="Futagami T."/>
            <person name="Toyoda A."/>
            <person name="Takaki Y."/>
            <person name="Nishi S."/>
            <person name="Hori S."/>
            <person name="Arai W."/>
            <person name="Tsubouchi T."/>
            <person name="Morono Y."/>
            <person name="Uchiyama I."/>
            <person name="Ito T."/>
            <person name="Fujiyama A."/>
            <person name="Inagaki F."/>
            <person name="Takami H."/>
        </authorList>
    </citation>
    <scope>NUCLEOTIDE SEQUENCE</scope>
    <source>
        <strain evidence="2">Expedition CK06-06</strain>
    </source>
</reference>
<protein>
    <submittedName>
        <fullName evidence="2">Uncharacterized protein</fullName>
    </submittedName>
</protein>
<feature type="transmembrane region" description="Helical" evidence="1">
    <location>
        <begin position="144"/>
        <end position="166"/>
    </location>
</feature>
<comment type="caution">
    <text evidence="2">The sequence shown here is derived from an EMBL/GenBank/DDBJ whole genome shotgun (WGS) entry which is preliminary data.</text>
</comment>
<organism evidence="2">
    <name type="scientific">marine sediment metagenome</name>
    <dbReference type="NCBI Taxonomy" id="412755"/>
    <lineage>
        <taxon>unclassified sequences</taxon>
        <taxon>metagenomes</taxon>
        <taxon>ecological metagenomes</taxon>
    </lineage>
</organism>
<dbReference type="AlphaFoldDB" id="X0V8Z3"/>
<feature type="non-terminal residue" evidence="2">
    <location>
        <position position="214"/>
    </location>
</feature>
<dbReference type="EMBL" id="BARS01012103">
    <property type="protein sequence ID" value="GAF97100.1"/>
    <property type="molecule type" value="Genomic_DNA"/>
</dbReference>
<proteinExistence type="predicted"/>